<dbReference type="Proteomes" id="UP000278440">
    <property type="component" value="Unassembled WGS sequence"/>
</dbReference>
<protein>
    <recommendedName>
        <fullName evidence="3">Replication initiator protein</fullName>
    </recommendedName>
</protein>
<dbReference type="EMBL" id="RBXT01000001">
    <property type="protein sequence ID" value="RKT79211.1"/>
    <property type="molecule type" value="Genomic_DNA"/>
</dbReference>
<evidence type="ECO:0000313" key="1">
    <source>
        <dbReference type="EMBL" id="RKT79211.1"/>
    </source>
</evidence>
<evidence type="ECO:0008006" key="3">
    <source>
        <dbReference type="Google" id="ProtNLM"/>
    </source>
</evidence>
<comment type="caution">
    <text evidence="1">The sequence shown here is derived from an EMBL/GenBank/DDBJ whole genome shotgun (WGS) entry which is preliminary data.</text>
</comment>
<proteinExistence type="predicted"/>
<accession>A0A495XX97</accession>
<sequence>MISTSPATSGFACAALSPVAAPHDIPFPPTGETALMGRPARATVLDLYGESQTTTPVRDRWPVCPVSGDFLMRHLRTGEVTRGRCLDSSCYACVWPVALRVGGAIGLARPDRLITLTHVGRTWATIQSRMTYFRRVLTRRDLPLEYAWHVEPDPDPASPEHHVHLWSHGADPSRGDIAAAAIAASMGPVCDVRSVEVPTDGRIPTLAYGMKTCEPPHGLMSQLWPEAERYLAANGGRLVHPTRGFWRDLLGHPVNRMREAIRLARQAQGFGNWVPAT</sequence>
<name>A0A495XX97_9MICO</name>
<reference evidence="1 2" key="1">
    <citation type="submission" date="2018-10" db="EMBL/GenBank/DDBJ databases">
        <title>Sequencing the genomes of 1000 actinobacteria strains.</title>
        <authorList>
            <person name="Klenk H.-P."/>
        </authorList>
    </citation>
    <scope>NUCLEOTIDE SEQUENCE [LARGE SCALE GENOMIC DNA]</scope>
    <source>
        <strain evidence="1 2">DSM 44267</strain>
    </source>
</reference>
<dbReference type="AlphaFoldDB" id="A0A495XX97"/>
<gene>
    <name evidence="1" type="ORF">DFJ68_2675</name>
</gene>
<evidence type="ECO:0000313" key="2">
    <source>
        <dbReference type="Proteomes" id="UP000278440"/>
    </source>
</evidence>
<organism evidence="1 2">
    <name type="scientific">Terracoccus luteus</name>
    <dbReference type="NCBI Taxonomy" id="53356"/>
    <lineage>
        <taxon>Bacteria</taxon>
        <taxon>Bacillati</taxon>
        <taxon>Actinomycetota</taxon>
        <taxon>Actinomycetes</taxon>
        <taxon>Micrococcales</taxon>
        <taxon>Intrasporangiaceae</taxon>
        <taxon>Terracoccus</taxon>
    </lineage>
</organism>
<keyword evidence="2" id="KW-1185">Reference proteome</keyword>